<sequence>MSEYLDPAEWLHLAEQLERGGKAMHKHTCGDGSKLLVENADAGFKAWCYRCSIGGFKPHPQPSLSERIAALREQRSADEKVEADPRPPMPANFDPSTWPLEPRVWLYKSGLSNATIKAHGFYWCDRIKRVVLPVLNGSKLVYWQARGFDKDRPKYLNPKIDKPVYKSGPYSAGPIVLTEDILSAVKVGQIAEAWARLGTGPLSDTLLIELASTGREIAVWLDPDGAGIKGRQRIGAQLRALGVSVRIIRAEQDPKYYSLDQIKELLA</sequence>
<protein>
    <submittedName>
        <fullName evidence="2">DNA primase</fullName>
    </submittedName>
</protein>
<dbReference type="SUPFAM" id="SSF56731">
    <property type="entry name" value="DNA primase core"/>
    <property type="match status" value="1"/>
</dbReference>
<evidence type="ECO:0000256" key="1">
    <source>
        <dbReference type="SAM" id="MobiDB-lite"/>
    </source>
</evidence>
<organism evidence="2 3">
    <name type="scientific">Sphingomonas phage Scott</name>
    <dbReference type="NCBI Taxonomy" id="2282912"/>
    <lineage>
        <taxon>Viruses</taxon>
        <taxon>Duplodnaviria</taxon>
        <taxon>Heunggongvirae</taxon>
        <taxon>Uroviricota</taxon>
        <taxon>Caudoviricetes</taxon>
        <taxon>Autographivirales</taxon>
        <taxon>Autonotataviridae</taxon>
        <taxon>Scottvirus</taxon>
        <taxon>Scottvirus scott</taxon>
    </lineage>
</organism>
<reference evidence="2 3" key="1">
    <citation type="submission" date="2018-07" db="EMBL/GenBank/DDBJ databases">
        <title>Relating species composition and interactions to biofilm formation in a model drinking water community.</title>
        <authorList>
            <person name="Thompson A."/>
            <person name="English E.L."/>
            <person name="Willsey G."/>
            <person name="Nock A.M."/>
            <person name="Eckstrom K."/>
            <person name="Tighe S.W."/>
            <person name="Bavelock M."/>
            <person name="Cairns B."/>
            <person name="Foote A."/>
            <person name="Schulman H."/>
            <person name="Gupta S."/>
            <person name="Kadouri D."/>
            <person name="Wargo M.J."/>
        </authorList>
    </citation>
    <scope>NUCLEOTIDE SEQUENCE [LARGE SCALE GENOMIC DNA]</scope>
    <source>
        <strain evidence="2">SPS</strain>
    </source>
</reference>
<accession>A0A346FDE7</accession>
<gene>
    <name evidence="2" type="ORF">SPS_50</name>
</gene>
<keyword evidence="3" id="KW-1185">Reference proteome</keyword>
<dbReference type="Proteomes" id="UP000260554">
    <property type="component" value="Segment"/>
</dbReference>
<proteinExistence type="predicted"/>
<dbReference type="InterPro" id="IPR034154">
    <property type="entry name" value="TOPRIM_DnaG/twinkle"/>
</dbReference>
<dbReference type="CDD" id="cd01029">
    <property type="entry name" value="TOPRIM_primases"/>
    <property type="match status" value="1"/>
</dbReference>
<feature type="region of interest" description="Disordered" evidence="1">
    <location>
        <begin position="74"/>
        <end position="93"/>
    </location>
</feature>
<evidence type="ECO:0000313" key="3">
    <source>
        <dbReference type="Proteomes" id="UP000260554"/>
    </source>
</evidence>
<dbReference type="EMBL" id="MH684921">
    <property type="protein sequence ID" value="AXN53761.1"/>
    <property type="molecule type" value="Genomic_DNA"/>
</dbReference>
<dbReference type="Gene3D" id="3.40.1360.10">
    <property type="match status" value="1"/>
</dbReference>
<name>A0A346FDE7_9CAUD</name>
<feature type="compositionally biased region" description="Basic and acidic residues" evidence="1">
    <location>
        <begin position="74"/>
        <end position="85"/>
    </location>
</feature>
<evidence type="ECO:0000313" key="2">
    <source>
        <dbReference type="EMBL" id="AXN53761.1"/>
    </source>
</evidence>